<reference evidence="3" key="2">
    <citation type="submission" date="2020-09" db="EMBL/GenBank/DDBJ databases">
        <authorList>
            <person name="Sun Q."/>
            <person name="Sedlacek I."/>
        </authorList>
    </citation>
    <scope>NUCLEOTIDE SEQUENCE</scope>
    <source>
        <strain evidence="3">CCM 7897</strain>
    </source>
</reference>
<sequence>MAIDLSSRLGGDNAIFSLEMSEAEMAERWPWLATQPLNLVGFSKKSGIEPTLILRLAKQLKAWAPYAVLTHHIGPMFYGCIAARLAGVPVIAHVEHDVWHYGERNDRRIARLMDTFVHPHVVAVSDTVAEAMRKLMPSSQVSVIRNAVDTERFSPSDRTAARARLGLPQDARIVGAAGRLEDVKGQDVLLEAMAQVPDALLVLAGDGSKRGALEAQAARLGLADRVIFLGYRSDMETVYPAFDLAVLPSRNEGLPLSVLEAQACDIPMVATDVGSVREGLAPGASRLVPSLDPAAMAAAITDLLAHPPGTRPRAFVTEHFSWERMVTAYRRLLTPPVS</sequence>
<accession>A0A917C7I2</accession>
<dbReference type="EMBL" id="BMCT01000006">
    <property type="protein sequence ID" value="GGF76074.1"/>
    <property type="molecule type" value="Genomic_DNA"/>
</dbReference>
<dbReference type="AlphaFoldDB" id="A0A917C7I2"/>
<name>A0A917C7I2_9HYPH</name>
<dbReference type="PANTHER" id="PTHR12526:SF637">
    <property type="entry name" value="GLYCOSYLTRANSFERASE EPSF-RELATED"/>
    <property type="match status" value="1"/>
</dbReference>
<dbReference type="Gene3D" id="3.40.50.2000">
    <property type="entry name" value="Glycogen Phosphorylase B"/>
    <property type="match status" value="2"/>
</dbReference>
<reference evidence="3" key="1">
    <citation type="journal article" date="2014" name="Int. J. Syst. Evol. Microbiol.">
        <title>Complete genome sequence of Corynebacterium casei LMG S-19264T (=DSM 44701T), isolated from a smear-ripened cheese.</title>
        <authorList>
            <consortium name="US DOE Joint Genome Institute (JGI-PGF)"/>
            <person name="Walter F."/>
            <person name="Albersmeier A."/>
            <person name="Kalinowski J."/>
            <person name="Ruckert C."/>
        </authorList>
    </citation>
    <scope>NUCLEOTIDE SEQUENCE</scope>
    <source>
        <strain evidence="3">CCM 7897</strain>
    </source>
</reference>
<evidence type="ECO:0000313" key="4">
    <source>
        <dbReference type="Proteomes" id="UP000606044"/>
    </source>
</evidence>
<dbReference type="InterPro" id="IPR028098">
    <property type="entry name" value="Glyco_trans_4-like_N"/>
</dbReference>
<evidence type="ECO:0000259" key="2">
    <source>
        <dbReference type="Pfam" id="PF13439"/>
    </source>
</evidence>
<gene>
    <name evidence="3" type="ORF">GCM10007301_40100</name>
</gene>
<protein>
    <submittedName>
        <fullName evidence="3">Glycosyl transferase</fullName>
    </submittedName>
</protein>
<feature type="domain" description="Glycosyltransferase subfamily 4-like N-terminal" evidence="2">
    <location>
        <begin position="11"/>
        <end position="152"/>
    </location>
</feature>
<dbReference type="GO" id="GO:0016757">
    <property type="term" value="F:glycosyltransferase activity"/>
    <property type="evidence" value="ECO:0007669"/>
    <property type="project" value="UniProtKB-ARBA"/>
</dbReference>
<feature type="domain" description="Glycosyl transferase family 1" evidence="1">
    <location>
        <begin position="157"/>
        <end position="307"/>
    </location>
</feature>
<dbReference type="Proteomes" id="UP000606044">
    <property type="component" value="Unassembled WGS sequence"/>
</dbReference>
<dbReference type="Pfam" id="PF13439">
    <property type="entry name" value="Glyco_transf_4"/>
    <property type="match status" value="1"/>
</dbReference>
<dbReference type="PANTHER" id="PTHR12526">
    <property type="entry name" value="GLYCOSYLTRANSFERASE"/>
    <property type="match status" value="1"/>
</dbReference>
<dbReference type="Pfam" id="PF00534">
    <property type="entry name" value="Glycos_transf_1"/>
    <property type="match status" value="1"/>
</dbReference>
<evidence type="ECO:0000313" key="3">
    <source>
        <dbReference type="EMBL" id="GGF76074.1"/>
    </source>
</evidence>
<dbReference type="InterPro" id="IPR001296">
    <property type="entry name" value="Glyco_trans_1"/>
</dbReference>
<dbReference type="SUPFAM" id="SSF53756">
    <property type="entry name" value="UDP-Glycosyltransferase/glycogen phosphorylase"/>
    <property type="match status" value="1"/>
</dbReference>
<organism evidence="3 4">
    <name type="scientific">Azorhizobium oxalatiphilum</name>
    <dbReference type="NCBI Taxonomy" id="980631"/>
    <lineage>
        <taxon>Bacteria</taxon>
        <taxon>Pseudomonadati</taxon>
        <taxon>Pseudomonadota</taxon>
        <taxon>Alphaproteobacteria</taxon>
        <taxon>Hyphomicrobiales</taxon>
        <taxon>Xanthobacteraceae</taxon>
        <taxon>Azorhizobium</taxon>
    </lineage>
</organism>
<comment type="caution">
    <text evidence="3">The sequence shown here is derived from an EMBL/GenBank/DDBJ whole genome shotgun (WGS) entry which is preliminary data.</text>
</comment>
<keyword evidence="3" id="KW-0808">Transferase</keyword>
<proteinExistence type="predicted"/>
<evidence type="ECO:0000259" key="1">
    <source>
        <dbReference type="Pfam" id="PF00534"/>
    </source>
</evidence>
<keyword evidence="4" id="KW-1185">Reference proteome</keyword>